<reference evidence="3 4" key="1">
    <citation type="submission" date="2016-07" db="EMBL/GenBank/DDBJ databases">
        <title>Genome analysis of Flavihumibacter stibioxidans YS-17.</title>
        <authorList>
            <person name="Shi K."/>
            <person name="Han Y."/>
            <person name="Wang G."/>
        </authorList>
    </citation>
    <scope>NUCLEOTIDE SEQUENCE [LARGE SCALE GENOMIC DNA]</scope>
    <source>
        <strain evidence="3 4">YS-17</strain>
    </source>
</reference>
<dbReference type="InterPro" id="IPR019734">
    <property type="entry name" value="TPR_rpt"/>
</dbReference>
<dbReference type="Proteomes" id="UP000765802">
    <property type="component" value="Unassembled WGS sequence"/>
</dbReference>
<evidence type="ECO:0000259" key="2">
    <source>
        <dbReference type="Pfam" id="PF09976"/>
    </source>
</evidence>
<dbReference type="InterPro" id="IPR011990">
    <property type="entry name" value="TPR-like_helical_dom_sf"/>
</dbReference>
<proteinExistence type="predicted"/>
<dbReference type="InterPro" id="IPR018704">
    <property type="entry name" value="SecYEG/CpoB_TPR"/>
</dbReference>
<dbReference type="RefSeq" id="WP_187254865.1">
    <property type="nucleotide sequence ID" value="NZ_JBHULF010000006.1"/>
</dbReference>
<gene>
    <name evidence="3" type="ORF">BC349_00875</name>
</gene>
<dbReference type="SUPFAM" id="SSF48452">
    <property type="entry name" value="TPR-like"/>
    <property type="match status" value="1"/>
</dbReference>
<dbReference type="Pfam" id="PF09976">
    <property type="entry name" value="TPR_21"/>
    <property type="match status" value="1"/>
</dbReference>
<keyword evidence="1" id="KW-1133">Transmembrane helix</keyword>
<evidence type="ECO:0000313" key="3">
    <source>
        <dbReference type="EMBL" id="MBC6489504.1"/>
    </source>
</evidence>
<keyword evidence="1" id="KW-0812">Transmembrane</keyword>
<dbReference type="EMBL" id="MBUA01000001">
    <property type="protein sequence ID" value="MBC6489504.1"/>
    <property type="molecule type" value="Genomic_DNA"/>
</dbReference>
<evidence type="ECO:0000256" key="1">
    <source>
        <dbReference type="SAM" id="Phobius"/>
    </source>
</evidence>
<sequence length="226" mass="25175">MADNKITFEEVENTEVVDKVTGFWQKNSKNIIVGLSAVVILAGAIAGYKYFISGPKLTKANEAMFRAESYFRMDSLQLALNGDATNPGFIKIIDKYSGTPAANLAKFYAGASYLRLGDFQNAEKFLKDFSTSAVQVNARAKGLLADTYAEQGKKEEAAKLYREAAGLFEKDEFNSAEYLFRAGYLFESMGKNTEAIEAYKAIKEKYPRSERGFEVDKYLARLGETK</sequence>
<keyword evidence="4" id="KW-1185">Reference proteome</keyword>
<protein>
    <recommendedName>
        <fullName evidence="2">Ancillary SecYEG translocon subunit/Cell division coordinator CpoB TPR domain-containing protein</fullName>
    </recommendedName>
</protein>
<dbReference type="SMART" id="SM00028">
    <property type="entry name" value="TPR"/>
    <property type="match status" value="2"/>
</dbReference>
<comment type="caution">
    <text evidence="3">The sequence shown here is derived from an EMBL/GenBank/DDBJ whole genome shotgun (WGS) entry which is preliminary data.</text>
</comment>
<feature type="domain" description="Ancillary SecYEG translocon subunit/Cell division coordinator CpoB TPR" evidence="2">
    <location>
        <begin position="23"/>
        <end position="208"/>
    </location>
</feature>
<organism evidence="3 4">
    <name type="scientific">Flavihumibacter stibioxidans</name>
    <dbReference type="NCBI Taxonomy" id="1834163"/>
    <lineage>
        <taxon>Bacteria</taxon>
        <taxon>Pseudomonadati</taxon>
        <taxon>Bacteroidota</taxon>
        <taxon>Chitinophagia</taxon>
        <taxon>Chitinophagales</taxon>
        <taxon>Chitinophagaceae</taxon>
        <taxon>Flavihumibacter</taxon>
    </lineage>
</organism>
<feature type="transmembrane region" description="Helical" evidence="1">
    <location>
        <begin position="31"/>
        <end position="51"/>
    </location>
</feature>
<accession>A0ABR7M4P6</accession>
<name>A0ABR7M4P6_9BACT</name>
<evidence type="ECO:0000313" key="4">
    <source>
        <dbReference type="Proteomes" id="UP000765802"/>
    </source>
</evidence>
<dbReference type="Gene3D" id="1.25.40.10">
    <property type="entry name" value="Tetratricopeptide repeat domain"/>
    <property type="match status" value="2"/>
</dbReference>
<keyword evidence="1" id="KW-0472">Membrane</keyword>